<dbReference type="Proteomes" id="UP001221757">
    <property type="component" value="Unassembled WGS sequence"/>
</dbReference>
<reference evidence="1" key="1">
    <citation type="submission" date="2023-03" db="EMBL/GenBank/DDBJ databases">
        <title>Massive genome expansion in bonnet fungi (Mycena s.s.) driven by repeated elements and novel gene families across ecological guilds.</title>
        <authorList>
            <consortium name="Lawrence Berkeley National Laboratory"/>
            <person name="Harder C.B."/>
            <person name="Miyauchi S."/>
            <person name="Viragh M."/>
            <person name="Kuo A."/>
            <person name="Thoen E."/>
            <person name="Andreopoulos B."/>
            <person name="Lu D."/>
            <person name="Skrede I."/>
            <person name="Drula E."/>
            <person name="Henrissat B."/>
            <person name="Morin E."/>
            <person name="Kohler A."/>
            <person name="Barry K."/>
            <person name="LaButti K."/>
            <person name="Morin E."/>
            <person name="Salamov A."/>
            <person name="Lipzen A."/>
            <person name="Mereny Z."/>
            <person name="Hegedus B."/>
            <person name="Baldrian P."/>
            <person name="Stursova M."/>
            <person name="Weitz H."/>
            <person name="Taylor A."/>
            <person name="Grigoriev I.V."/>
            <person name="Nagy L.G."/>
            <person name="Martin F."/>
            <person name="Kauserud H."/>
        </authorList>
    </citation>
    <scope>NUCLEOTIDE SEQUENCE</scope>
    <source>
        <strain evidence="1">CBHHK067</strain>
    </source>
</reference>
<name>A0AAD7GTL3_MYCRO</name>
<sequence length="305" mass="34703">MLRNLVESALGACCSVVLGTCSVLGSYCTSLDITRAILMCLLYLVQQLPKAEGHINVRMVLLMGVLPMLLRAVPWLPACVPEYRYENTKIEELGLVDCMHPFGKLYTELMHLVTDCLAMVHPKDGKHIDLSDRCNKCGHELAMMSSELILVYAQCNKHDMESTFKYQKADWIKHEQECKVQEFCGEQAIFIGGKARPMLPEDSAYLFQTCKAYFLSASKHCLGTLPVNTTNTKVFITDMGTMIDMAWYFNARWRKAMCNEHTLMYILISEEFCGGKGMVLEKLIKMVKGEFEYGRFSRHILFAIK</sequence>
<comment type="caution">
    <text evidence="1">The sequence shown here is derived from an EMBL/GenBank/DDBJ whole genome shotgun (WGS) entry which is preliminary data.</text>
</comment>
<evidence type="ECO:0000313" key="2">
    <source>
        <dbReference type="Proteomes" id="UP001221757"/>
    </source>
</evidence>
<organism evidence="1 2">
    <name type="scientific">Mycena rosella</name>
    <name type="common">Pink bonnet</name>
    <name type="synonym">Agaricus rosellus</name>
    <dbReference type="NCBI Taxonomy" id="1033263"/>
    <lineage>
        <taxon>Eukaryota</taxon>
        <taxon>Fungi</taxon>
        <taxon>Dikarya</taxon>
        <taxon>Basidiomycota</taxon>
        <taxon>Agaricomycotina</taxon>
        <taxon>Agaricomycetes</taxon>
        <taxon>Agaricomycetidae</taxon>
        <taxon>Agaricales</taxon>
        <taxon>Marasmiineae</taxon>
        <taxon>Mycenaceae</taxon>
        <taxon>Mycena</taxon>
    </lineage>
</organism>
<protein>
    <submittedName>
        <fullName evidence="1">Uncharacterized protein</fullName>
    </submittedName>
</protein>
<accession>A0AAD7GTL3</accession>
<proteinExistence type="predicted"/>
<gene>
    <name evidence="1" type="ORF">B0H17DRAFT_1126602</name>
</gene>
<keyword evidence="2" id="KW-1185">Reference proteome</keyword>
<dbReference type="EMBL" id="JARKIE010000009">
    <property type="protein sequence ID" value="KAJ7704992.1"/>
    <property type="molecule type" value="Genomic_DNA"/>
</dbReference>
<dbReference type="AlphaFoldDB" id="A0AAD7GTL3"/>
<evidence type="ECO:0000313" key="1">
    <source>
        <dbReference type="EMBL" id="KAJ7704992.1"/>
    </source>
</evidence>